<evidence type="ECO:0000259" key="3">
    <source>
        <dbReference type="Pfam" id="PF23559"/>
    </source>
</evidence>
<dbReference type="InterPro" id="IPR058922">
    <property type="entry name" value="WHD_DRP"/>
</dbReference>
<evidence type="ECO:0000256" key="1">
    <source>
        <dbReference type="ARBA" id="ARBA00022737"/>
    </source>
</evidence>
<dbReference type="Proteomes" id="UP001054252">
    <property type="component" value="Unassembled WGS sequence"/>
</dbReference>
<keyword evidence="2" id="KW-0611">Plant defense</keyword>
<dbReference type="Gene3D" id="3.80.10.10">
    <property type="entry name" value="Ribonuclease Inhibitor"/>
    <property type="match status" value="1"/>
</dbReference>
<proteinExistence type="predicted"/>
<dbReference type="InterPro" id="IPR027417">
    <property type="entry name" value="P-loop_NTPase"/>
</dbReference>
<dbReference type="SUPFAM" id="SSF52058">
    <property type="entry name" value="L domain-like"/>
    <property type="match status" value="1"/>
</dbReference>
<evidence type="ECO:0000256" key="2">
    <source>
        <dbReference type="ARBA" id="ARBA00022821"/>
    </source>
</evidence>
<accession>A0AAV5IHQ6</accession>
<keyword evidence="5" id="KW-1185">Reference proteome</keyword>
<dbReference type="AlphaFoldDB" id="A0AAV5IHQ6"/>
<dbReference type="EMBL" id="BPVZ01000011">
    <property type="protein sequence ID" value="GKU97393.1"/>
    <property type="molecule type" value="Genomic_DNA"/>
</dbReference>
<reference evidence="4 5" key="1">
    <citation type="journal article" date="2021" name="Commun. Biol.">
        <title>The genome of Shorea leprosula (Dipterocarpaceae) highlights the ecological relevance of drought in aseasonal tropical rainforests.</title>
        <authorList>
            <person name="Ng K.K.S."/>
            <person name="Kobayashi M.J."/>
            <person name="Fawcett J.A."/>
            <person name="Hatakeyama M."/>
            <person name="Paape T."/>
            <person name="Ng C.H."/>
            <person name="Ang C.C."/>
            <person name="Tnah L.H."/>
            <person name="Lee C.T."/>
            <person name="Nishiyama T."/>
            <person name="Sese J."/>
            <person name="O'Brien M.J."/>
            <person name="Copetti D."/>
            <person name="Mohd Noor M.I."/>
            <person name="Ong R.C."/>
            <person name="Putra M."/>
            <person name="Sireger I.Z."/>
            <person name="Indrioko S."/>
            <person name="Kosugi Y."/>
            <person name="Izuno A."/>
            <person name="Isagi Y."/>
            <person name="Lee S.L."/>
            <person name="Shimizu K.K."/>
        </authorList>
    </citation>
    <scope>NUCLEOTIDE SEQUENCE [LARGE SCALE GENOMIC DNA]</scope>
    <source>
        <strain evidence="4">214</strain>
    </source>
</reference>
<gene>
    <name evidence="4" type="ORF">SLEP1_g10542</name>
</gene>
<protein>
    <recommendedName>
        <fullName evidence="3">Disease resistance protein winged helix domain-containing protein</fullName>
    </recommendedName>
</protein>
<dbReference type="SUPFAM" id="SSF52540">
    <property type="entry name" value="P-loop containing nucleoside triphosphate hydrolases"/>
    <property type="match status" value="1"/>
</dbReference>
<dbReference type="FunFam" id="1.10.10.10:FF:000322">
    <property type="entry name" value="Probable disease resistance protein At1g63360"/>
    <property type="match status" value="1"/>
</dbReference>
<feature type="domain" description="Disease resistance protein winged helix" evidence="3">
    <location>
        <begin position="123"/>
        <end position="174"/>
    </location>
</feature>
<keyword evidence="1" id="KW-0677">Repeat</keyword>
<name>A0AAV5IHQ6_9ROSI</name>
<evidence type="ECO:0000313" key="5">
    <source>
        <dbReference type="Proteomes" id="UP001054252"/>
    </source>
</evidence>
<dbReference type="InterPro" id="IPR032675">
    <property type="entry name" value="LRR_dom_sf"/>
</dbReference>
<evidence type="ECO:0000313" key="4">
    <source>
        <dbReference type="EMBL" id="GKU97393.1"/>
    </source>
</evidence>
<dbReference type="Pfam" id="PF23559">
    <property type="entry name" value="WHD_DRP"/>
    <property type="match status" value="1"/>
</dbReference>
<organism evidence="4 5">
    <name type="scientific">Rubroshorea leprosula</name>
    <dbReference type="NCBI Taxonomy" id="152421"/>
    <lineage>
        <taxon>Eukaryota</taxon>
        <taxon>Viridiplantae</taxon>
        <taxon>Streptophyta</taxon>
        <taxon>Embryophyta</taxon>
        <taxon>Tracheophyta</taxon>
        <taxon>Spermatophyta</taxon>
        <taxon>Magnoliopsida</taxon>
        <taxon>eudicotyledons</taxon>
        <taxon>Gunneridae</taxon>
        <taxon>Pentapetalae</taxon>
        <taxon>rosids</taxon>
        <taxon>malvids</taxon>
        <taxon>Malvales</taxon>
        <taxon>Dipterocarpaceae</taxon>
        <taxon>Rubroshorea</taxon>
    </lineage>
</organism>
<dbReference type="Gene3D" id="1.10.10.10">
    <property type="entry name" value="Winged helix-like DNA-binding domain superfamily/Winged helix DNA-binding domain"/>
    <property type="match status" value="1"/>
</dbReference>
<dbReference type="PANTHER" id="PTHR23155:SF1185">
    <property type="entry name" value="DISEASE RESISTANCE RPP8-LIKE PROTEIN 3-RELATED"/>
    <property type="match status" value="1"/>
</dbReference>
<dbReference type="GO" id="GO:0098542">
    <property type="term" value="P:defense response to other organism"/>
    <property type="evidence" value="ECO:0007669"/>
    <property type="project" value="TreeGrafter"/>
</dbReference>
<dbReference type="InterPro" id="IPR044974">
    <property type="entry name" value="Disease_R_plants"/>
</dbReference>
<comment type="caution">
    <text evidence="4">The sequence shown here is derived from an EMBL/GenBank/DDBJ whole genome shotgun (WGS) entry which is preliminary data.</text>
</comment>
<sequence length="416" mass="47599">MLRELMIIGGKDDALCFEFMCMKQIFKNFLVLLVELKINEDKEKRGREMVGCCASLPLAIVVLGRLLATKETLIEWDMVNRNIRSYLAKTKGHEQARLSEVLALSYHELPYQLKPCFLYLCQFPEDFDIPTKKLVQQWVAEGFVFSQDELEGDETMEDVAEGYLHGLINRCMVQVGCGNETLGALPSSTGTRSIGKSCRLLILLREDVDDLIPPQYKKNRNLRLLKVRDLEGIKGPESNKCDVKDLLRLTNLRKLVLNDAGYFGNFVRIFDPLRSTLNFLMSLSLKTVILSFPDKEDPMKTLGKLPNLRYFSGWEVFVRKKMVCSRKGFPQLKTLLLRGLPNLEEGTVEEGAMPSLVRLGISDCYKLKMFPEGLMFITTLKELEITWMTRAFKGLLQEDGKDFYKIPHVPSIVFLN</sequence>
<dbReference type="InterPro" id="IPR036388">
    <property type="entry name" value="WH-like_DNA-bd_sf"/>
</dbReference>
<dbReference type="GO" id="GO:0043531">
    <property type="term" value="F:ADP binding"/>
    <property type="evidence" value="ECO:0007669"/>
    <property type="project" value="InterPro"/>
</dbReference>
<dbReference type="PANTHER" id="PTHR23155">
    <property type="entry name" value="DISEASE RESISTANCE PROTEIN RP"/>
    <property type="match status" value="1"/>
</dbReference>